<dbReference type="GO" id="GO:0005886">
    <property type="term" value="C:plasma membrane"/>
    <property type="evidence" value="ECO:0007669"/>
    <property type="project" value="UniProtKB-SubCell"/>
</dbReference>
<dbReference type="InterPro" id="IPR035906">
    <property type="entry name" value="MetI-like_sf"/>
</dbReference>
<feature type="transmembrane region" description="Helical" evidence="9">
    <location>
        <begin position="12"/>
        <end position="32"/>
    </location>
</feature>
<gene>
    <name evidence="12" type="ORF">KKC1_26970</name>
</gene>
<dbReference type="AlphaFoldDB" id="A0A1Z5HVK6"/>
<dbReference type="InterPro" id="IPR051124">
    <property type="entry name" value="Phosphate_Transport_Permease"/>
</dbReference>
<feature type="transmembrane region" description="Helical" evidence="9">
    <location>
        <begin position="146"/>
        <end position="168"/>
    </location>
</feature>
<dbReference type="OrthoDB" id="9785113at2"/>
<dbReference type="CDD" id="cd06261">
    <property type="entry name" value="TM_PBP2"/>
    <property type="match status" value="1"/>
</dbReference>
<evidence type="ECO:0000256" key="3">
    <source>
        <dbReference type="ARBA" id="ARBA00022448"/>
    </source>
</evidence>
<accession>A0A1Z5HVK6</accession>
<comment type="function">
    <text evidence="10">Part of the binding-protein-dependent transport system for phosphate; probably responsible for the translocation of the substrate across the membrane.</text>
</comment>
<evidence type="ECO:0000256" key="2">
    <source>
        <dbReference type="ARBA" id="ARBA00007069"/>
    </source>
</evidence>
<sequence>MKRFQEEFARWFFLLNGITVIFILVGIFVLLLRNSIPAFREIEFLEFITGTEWNPTSYEKPAYGILAMMVSTLMVTGGSLLISVPFGIATAAYLAEVAGERTREILKPAIEILAGVPSVVIGFFGIVVLGPFLAKLTGTTNGLNALNGSILLGIMALPTVISLSEDAISAVPDEYRRASLAMGANRWQTLIHVVLPAASSGIVASVMLGMGRAIGETMTVLMATGNAPAMPGSFLDSVRTMTATIAIELGEVPYNTTHYYALFAVGLVLFLMTFVVNLAADVILHRHQEVTRR</sequence>
<evidence type="ECO:0000256" key="7">
    <source>
        <dbReference type="ARBA" id="ARBA00022989"/>
    </source>
</evidence>
<evidence type="ECO:0000259" key="11">
    <source>
        <dbReference type="PROSITE" id="PS50928"/>
    </source>
</evidence>
<dbReference type="GO" id="GO:0005315">
    <property type="term" value="F:phosphate transmembrane transporter activity"/>
    <property type="evidence" value="ECO:0007669"/>
    <property type="project" value="InterPro"/>
</dbReference>
<dbReference type="Pfam" id="PF00528">
    <property type="entry name" value="BPD_transp_1"/>
    <property type="match status" value="1"/>
</dbReference>
<dbReference type="Proteomes" id="UP000197032">
    <property type="component" value="Unassembled WGS sequence"/>
</dbReference>
<keyword evidence="13" id="KW-1185">Reference proteome</keyword>
<feature type="domain" description="ABC transmembrane type-1" evidence="11">
    <location>
        <begin position="69"/>
        <end position="280"/>
    </location>
</feature>
<protein>
    <recommendedName>
        <fullName evidence="10">Phosphate transport system permease protein</fullName>
    </recommendedName>
</protein>
<evidence type="ECO:0000256" key="5">
    <source>
        <dbReference type="ARBA" id="ARBA00022592"/>
    </source>
</evidence>
<evidence type="ECO:0000256" key="1">
    <source>
        <dbReference type="ARBA" id="ARBA00004651"/>
    </source>
</evidence>
<organism evidence="12 13">
    <name type="scientific">Calderihabitans maritimus</name>
    <dbReference type="NCBI Taxonomy" id="1246530"/>
    <lineage>
        <taxon>Bacteria</taxon>
        <taxon>Bacillati</taxon>
        <taxon>Bacillota</taxon>
        <taxon>Clostridia</taxon>
        <taxon>Neomoorellales</taxon>
        <taxon>Calderihabitantaceae</taxon>
        <taxon>Calderihabitans</taxon>
    </lineage>
</organism>
<comment type="similarity">
    <text evidence="2 10">Belongs to the binding-protein-dependent transport system permease family. CysTW subfamily.</text>
</comment>
<proteinExistence type="inferred from homology"/>
<keyword evidence="7 9" id="KW-1133">Transmembrane helix</keyword>
<keyword evidence="4 10" id="KW-1003">Cell membrane</keyword>
<evidence type="ECO:0000256" key="4">
    <source>
        <dbReference type="ARBA" id="ARBA00022475"/>
    </source>
</evidence>
<evidence type="ECO:0000256" key="10">
    <source>
        <dbReference type="RuleBase" id="RU363054"/>
    </source>
</evidence>
<comment type="caution">
    <text evidence="12">The sequence shown here is derived from an EMBL/GenBank/DDBJ whole genome shotgun (WGS) entry which is preliminary data.</text>
</comment>
<evidence type="ECO:0000256" key="6">
    <source>
        <dbReference type="ARBA" id="ARBA00022692"/>
    </source>
</evidence>
<evidence type="ECO:0000313" key="12">
    <source>
        <dbReference type="EMBL" id="GAW93566.1"/>
    </source>
</evidence>
<dbReference type="EMBL" id="BDGJ01000164">
    <property type="protein sequence ID" value="GAW93566.1"/>
    <property type="molecule type" value="Genomic_DNA"/>
</dbReference>
<dbReference type="InterPro" id="IPR011864">
    <property type="entry name" value="Phosphate_PstC"/>
</dbReference>
<keyword evidence="3 9" id="KW-0813">Transport</keyword>
<dbReference type="Gene3D" id="1.10.3720.10">
    <property type="entry name" value="MetI-like"/>
    <property type="match status" value="1"/>
</dbReference>
<keyword evidence="5 10" id="KW-0592">Phosphate transport</keyword>
<evidence type="ECO:0000256" key="8">
    <source>
        <dbReference type="ARBA" id="ARBA00023136"/>
    </source>
</evidence>
<dbReference type="SUPFAM" id="SSF161098">
    <property type="entry name" value="MetI-like"/>
    <property type="match status" value="1"/>
</dbReference>
<dbReference type="PROSITE" id="PS50928">
    <property type="entry name" value="ABC_TM1"/>
    <property type="match status" value="1"/>
</dbReference>
<feature type="transmembrane region" description="Helical" evidence="9">
    <location>
        <begin position="62"/>
        <end position="91"/>
    </location>
</feature>
<feature type="transmembrane region" description="Helical" evidence="9">
    <location>
        <begin position="259"/>
        <end position="284"/>
    </location>
</feature>
<evidence type="ECO:0000313" key="13">
    <source>
        <dbReference type="Proteomes" id="UP000197032"/>
    </source>
</evidence>
<dbReference type="RefSeq" id="WP_088554669.1">
    <property type="nucleotide sequence ID" value="NZ_BDGJ01000164.1"/>
</dbReference>
<feature type="transmembrane region" description="Helical" evidence="9">
    <location>
        <begin position="112"/>
        <end position="134"/>
    </location>
</feature>
<dbReference type="PANTHER" id="PTHR30425">
    <property type="entry name" value="PHOSPHATE TRANSPORT SYSTEM PERMEASE PROTEIN PST"/>
    <property type="match status" value="1"/>
</dbReference>
<name>A0A1Z5HVK6_9FIRM</name>
<dbReference type="GO" id="GO:0006817">
    <property type="term" value="P:phosphate ion transport"/>
    <property type="evidence" value="ECO:0007669"/>
    <property type="project" value="UniProtKB-KW"/>
</dbReference>
<dbReference type="NCBIfam" id="TIGR02138">
    <property type="entry name" value="phosphate_pstC"/>
    <property type="match status" value="1"/>
</dbReference>
<feature type="transmembrane region" description="Helical" evidence="9">
    <location>
        <begin position="189"/>
        <end position="210"/>
    </location>
</feature>
<dbReference type="PANTHER" id="PTHR30425:SF1">
    <property type="entry name" value="PHOSPHATE TRANSPORT SYSTEM PERMEASE PROTEIN PSTC"/>
    <property type="match status" value="1"/>
</dbReference>
<comment type="subcellular location">
    <subcellularLocation>
        <location evidence="1 9">Cell membrane</location>
        <topology evidence="1 9">Multi-pass membrane protein</topology>
    </subcellularLocation>
</comment>
<reference evidence="13" key="1">
    <citation type="journal article" date="2017" name="Appl. Environ. Microbiol.">
        <title>Genomic Analysis of Calderihabitans maritimus KKC1, a Thermophilic, Hydrogenogenic, Carboxydotrophic Bacterium Isolated from Marine Sediment.</title>
        <authorList>
            <person name="Omae K."/>
            <person name="Yoneda Y."/>
            <person name="Fukuyama Y."/>
            <person name="Yoshida T."/>
            <person name="Sako Y."/>
        </authorList>
    </citation>
    <scope>NUCLEOTIDE SEQUENCE [LARGE SCALE GENOMIC DNA]</scope>
    <source>
        <strain evidence="13">KKC1</strain>
    </source>
</reference>
<evidence type="ECO:0000256" key="9">
    <source>
        <dbReference type="RuleBase" id="RU363032"/>
    </source>
</evidence>
<dbReference type="InterPro" id="IPR000515">
    <property type="entry name" value="MetI-like"/>
</dbReference>
<keyword evidence="8 9" id="KW-0472">Membrane</keyword>
<keyword evidence="6 9" id="KW-0812">Transmembrane</keyword>